<comment type="caution">
    <text evidence="1">The sequence shown here is derived from an EMBL/GenBank/DDBJ whole genome shotgun (WGS) entry which is preliminary data.</text>
</comment>
<gene>
    <name evidence="1" type="ORF">L0N21_01430</name>
</gene>
<dbReference type="EMBL" id="JAKNFS010000002">
    <property type="protein sequence ID" value="MCG4764189.1"/>
    <property type="molecule type" value="Genomic_DNA"/>
</dbReference>
<name>A0AAE3F012_9FIRM</name>
<organism evidence="1 2">
    <name type="scientific">Fusicatenibacter saccharivorans</name>
    <dbReference type="NCBI Taxonomy" id="1150298"/>
    <lineage>
        <taxon>Bacteria</taxon>
        <taxon>Bacillati</taxon>
        <taxon>Bacillota</taxon>
        <taxon>Clostridia</taxon>
        <taxon>Lachnospirales</taxon>
        <taxon>Lachnospiraceae</taxon>
        <taxon>Fusicatenibacter</taxon>
    </lineage>
</organism>
<dbReference type="InterPro" id="IPR010106">
    <property type="entry name" value="RpnA"/>
</dbReference>
<dbReference type="Proteomes" id="UP001199915">
    <property type="component" value="Unassembled WGS sequence"/>
</dbReference>
<evidence type="ECO:0000313" key="1">
    <source>
        <dbReference type="EMBL" id="MCG4764189.1"/>
    </source>
</evidence>
<evidence type="ECO:0000313" key="2">
    <source>
        <dbReference type="Proteomes" id="UP001199915"/>
    </source>
</evidence>
<dbReference type="Pfam" id="PF12784">
    <property type="entry name" value="PDDEXK_2"/>
    <property type="match status" value="1"/>
</dbReference>
<dbReference type="AlphaFoldDB" id="A0AAE3F012"/>
<sequence length="290" mass="33535">MGEQVDPFDLTKKQEADLQRIRQFRLIDDVFMNKVFEDKSCVELLLQIILDRTDLHVENVNLQHGISNLQGRAVRLDILAVDDSGKIYNIEVQKNDHGAQAKRARYNSSLLDANITEAGNQYENLKETYVIFITENDVMQAGHPIYHIDRIVKETGKNFNDEAHIIYVNAQIQDETALGKLMHDFFCVNADNMKYSILAERVRYFKETKKGVVDMSSVMEELIEEGREKGEKEGIVKGREMEKAEERKRFNRMIKSLIENKVSDVQIMKSTGMTPEELDEIKKKKGFLMI</sequence>
<dbReference type="NCBIfam" id="TIGR01784">
    <property type="entry name" value="T_den_put_tspse"/>
    <property type="match status" value="1"/>
</dbReference>
<reference evidence="1" key="1">
    <citation type="submission" date="2022-01" db="EMBL/GenBank/DDBJ databases">
        <title>Collection of gut derived symbiotic bacterial strains cultured from healthy donors.</title>
        <authorList>
            <person name="Lin H."/>
            <person name="Kohout C."/>
            <person name="Waligurski E."/>
            <person name="Pamer E.G."/>
        </authorList>
    </citation>
    <scope>NUCLEOTIDE SEQUENCE</scope>
    <source>
        <strain evidence="1">DFI.5.49</strain>
    </source>
</reference>
<protein>
    <submittedName>
        <fullName evidence="1">Rpn family recombination-promoting nuclease/putative transposase</fullName>
    </submittedName>
</protein>
<proteinExistence type="predicted"/>
<accession>A0AAE3F012</accession>